<protein>
    <submittedName>
        <fullName evidence="1">SAM-dependent methyltransferase</fullName>
    </submittedName>
</protein>
<dbReference type="RefSeq" id="WP_343950546.1">
    <property type="nucleotide sequence ID" value="NZ_BAAAHQ010000014.1"/>
</dbReference>
<dbReference type="Gene3D" id="3.40.50.150">
    <property type="entry name" value="Vaccinia Virus protein VP39"/>
    <property type="match status" value="1"/>
</dbReference>
<reference evidence="2" key="1">
    <citation type="journal article" date="2019" name="Int. J. Syst. Evol. Microbiol.">
        <title>The Global Catalogue of Microorganisms (GCM) 10K type strain sequencing project: providing services to taxonomists for standard genome sequencing and annotation.</title>
        <authorList>
            <consortium name="The Broad Institute Genomics Platform"/>
            <consortium name="The Broad Institute Genome Sequencing Center for Infectious Disease"/>
            <person name="Wu L."/>
            <person name="Ma J."/>
        </authorList>
    </citation>
    <scope>NUCLEOTIDE SEQUENCE [LARGE SCALE GENOMIC DNA]</scope>
    <source>
        <strain evidence="2">JCM 11136</strain>
    </source>
</reference>
<dbReference type="InterPro" id="IPR029063">
    <property type="entry name" value="SAM-dependent_MTases_sf"/>
</dbReference>
<accession>A0ABP3ZZK0</accession>
<gene>
    <name evidence="1" type="ORF">GCM10009560_30990</name>
</gene>
<dbReference type="Proteomes" id="UP001501578">
    <property type="component" value="Unassembled WGS sequence"/>
</dbReference>
<dbReference type="EMBL" id="BAAAHQ010000014">
    <property type="protein sequence ID" value="GAA0928109.1"/>
    <property type="molecule type" value="Genomic_DNA"/>
</dbReference>
<evidence type="ECO:0000313" key="2">
    <source>
        <dbReference type="Proteomes" id="UP001501578"/>
    </source>
</evidence>
<proteinExistence type="predicted"/>
<sequence length="265" mass="29518">MAEVDGGVPQGLNLSAPSPARVYDYLLGGKDNFEIDRQAGERIRERMPDVELGVRAQRDLLGRVVRFLVTEVGLRQLIDIGTGLPTAENVHQVAHAADPEVRVAYVDNDPHVLVHARALLVTSPNTLAIRADLREPDALMADPELKAHIDLAQPVGLLLCGILHHLKDLEDPWTRTRRLVDIIPSGSYVFVHHLLDRGDEQSRALQKVRDTRYRREEEIARFFDGLDLVPPGLVPVPDWRPDADHLVFEDAPIPHFALAGVGFKP</sequence>
<dbReference type="GO" id="GO:0032259">
    <property type="term" value="P:methylation"/>
    <property type="evidence" value="ECO:0007669"/>
    <property type="project" value="UniProtKB-KW"/>
</dbReference>
<dbReference type="Pfam" id="PF04672">
    <property type="entry name" value="Methyltransf_19"/>
    <property type="match status" value="1"/>
</dbReference>
<dbReference type="InterPro" id="IPR006764">
    <property type="entry name" value="SAM_dep_MeTrfase_SAV2177_type"/>
</dbReference>
<keyword evidence="1" id="KW-0808">Transferase</keyword>
<evidence type="ECO:0000313" key="1">
    <source>
        <dbReference type="EMBL" id="GAA0928109.1"/>
    </source>
</evidence>
<dbReference type="GO" id="GO:0008168">
    <property type="term" value="F:methyltransferase activity"/>
    <property type="evidence" value="ECO:0007669"/>
    <property type="project" value="UniProtKB-KW"/>
</dbReference>
<keyword evidence="1" id="KW-0489">Methyltransferase</keyword>
<organism evidence="1 2">
    <name type="scientific">Nonomuraea longicatena</name>
    <dbReference type="NCBI Taxonomy" id="83682"/>
    <lineage>
        <taxon>Bacteria</taxon>
        <taxon>Bacillati</taxon>
        <taxon>Actinomycetota</taxon>
        <taxon>Actinomycetes</taxon>
        <taxon>Streptosporangiales</taxon>
        <taxon>Streptosporangiaceae</taxon>
        <taxon>Nonomuraea</taxon>
    </lineage>
</organism>
<keyword evidence="2" id="KW-1185">Reference proteome</keyword>
<comment type="caution">
    <text evidence="1">The sequence shown here is derived from an EMBL/GenBank/DDBJ whole genome shotgun (WGS) entry which is preliminary data.</text>
</comment>
<dbReference type="PIRSF" id="PIRSF017393">
    <property type="entry name" value="MTase_SAV2177"/>
    <property type="match status" value="1"/>
</dbReference>
<name>A0ABP3ZZK0_9ACTN</name>
<dbReference type="SUPFAM" id="SSF53335">
    <property type="entry name" value="S-adenosyl-L-methionine-dependent methyltransferases"/>
    <property type="match status" value="1"/>
</dbReference>